<dbReference type="KEGG" id="mnh:FG904_01130"/>
<evidence type="ECO:0000313" key="2">
    <source>
        <dbReference type="EMBL" id="QCZ36621.1"/>
    </source>
</evidence>
<dbReference type="EMBL" id="CP040825">
    <property type="protein sequence ID" value="QCZ36621.1"/>
    <property type="molecule type" value="Genomic_DNA"/>
</dbReference>
<protein>
    <submittedName>
        <fullName evidence="3">Uncharacterized protein</fullName>
    </submittedName>
</protein>
<evidence type="ECO:0000256" key="1">
    <source>
        <dbReference type="SAM" id="Coils"/>
    </source>
</evidence>
<keyword evidence="1" id="KW-0175">Coiled coil</keyword>
<evidence type="ECO:0000313" key="3">
    <source>
        <dbReference type="EMBL" id="QDF64918.1"/>
    </source>
</evidence>
<evidence type="ECO:0000313" key="4">
    <source>
        <dbReference type="Proteomes" id="UP000305457"/>
    </source>
</evidence>
<reference evidence="3 5" key="1">
    <citation type="submission" date="2019-06" db="EMBL/GenBank/DDBJ databases">
        <title>Mycoplasma nasistruthionis sp. nov. str Ms03.</title>
        <authorList>
            <person name="Botes A."/>
        </authorList>
    </citation>
    <scope>NUCLEOTIDE SEQUENCE [LARGE SCALE GENOMIC DNA]</scope>
    <source>
        <strain evidence="3 5">Ms03</strain>
    </source>
</reference>
<sequence>MKTADIERVKELAIQYLELKAEAQDYLKLIKQEVKDTEVEFKELLPDGGKVSYTQFQPKNSFDFKGYSNFLHNSILIGKTYDENELEDIMKQFYKQKEPKWKLKISK</sequence>
<keyword evidence="5" id="KW-1185">Reference proteome</keyword>
<name>A0A4Y6I7N4_9MOLU</name>
<organism evidence="3 5">
    <name type="scientific">Mycoplasma nasistruthionis</name>
    <dbReference type="NCBI Taxonomy" id="353852"/>
    <lineage>
        <taxon>Bacteria</taxon>
        <taxon>Bacillati</taxon>
        <taxon>Mycoplasmatota</taxon>
        <taxon>Mollicutes</taxon>
        <taxon>Mycoplasmataceae</taxon>
        <taxon>Mycoplasma</taxon>
    </lineage>
</organism>
<dbReference type="Proteomes" id="UP000315201">
    <property type="component" value="Chromosome"/>
</dbReference>
<reference evidence="2 4" key="2">
    <citation type="submission" date="2019-06" db="EMBL/GenBank/DDBJ databases">
        <title>Mycoplasma sp. 2F1A isolated from ostrich.</title>
        <authorList>
            <person name="Spergser J."/>
        </authorList>
    </citation>
    <scope>NUCLEOTIDE SEQUENCE [LARGE SCALE GENOMIC DNA]</scope>
    <source>
        <strain evidence="2 4">2F1A</strain>
    </source>
</reference>
<dbReference type="OrthoDB" id="399236at2"/>
<evidence type="ECO:0000313" key="5">
    <source>
        <dbReference type="Proteomes" id="UP000315201"/>
    </source>
</evidence>
<accession>A0A4Y6I7N4</accession>
<dbReference type="EMBL" id="CP041147">
    <property type="protein sequence ID" value="QDF64918.1"/>
    <property type="molecule type" value="Genomic_DNA"/>
</dbReference>
<proteinExistence type="predicted"/>
<dbReference type="AlphaFoldDB" id="A0A4Y6I7N4"/>
<dbReference type="Proteomes" id="UP000305457">
    <property type="component" value="Chromosome"/>
</dbReference>
<accession>A0A5B7XUQ2</accession>
<feature type="coiled-coil region" evidence="1">
    <location>
        <begin position="9"/>
        <end position="40"/>
    </location>
</feature>
<dbReference type="RefSeq" id="WP_139592104.1">
    <property type="nucleotide sequence ID" value="NZ_CP040825.1"/>
</dbReference>
<gene>
    <name evidence="2" type="ORF">FG904_01130</name>
    <name evidence="3" type="ORF">FIV53_01155</name>
</gene>